<dbReference type="InterPro" id="IPR013783">
    <property type="entry name" value="Ig-like_fold"/>
</dbReference>
<dbReference type="SUPFAM" id="SSF49299">
    <property type="entry name" value="PKD domain"/>
    <property type="match status" value="1"/>
</dbReference>
<dbReference type="PANTHER" id="PTHR19328:SF75">
    <property type="entry name" value="ALDOSE SUGAR DEHYDROGENASE YLII"/>
    <property type="match status" value="1"/>
</dbReference>
<dbReference type="InterPro" id="IPR022409">
    <property type="entry name" value="PKD/Chitinase_dom"/>
</dbReference>
<gene>
    <name evidence="4" type="ORF">IE331_13520</name>
</gene>
<feature type="chain" id="PRO_5038930915" evidence="2">
    <location>
        <begin position="25"/>
        <end position="712"/>
    </location>
</feature>
<dbReference type="InterPro" id="IPR000601">
    <property type="entry name" value="PKD_dom"/>
</dbReference>
<dbReference type="Gene3D" id="2.60.40.10">
    <property type="entry name" value="Immunoglobulins"/>
    <property type="match status" value="1"/>
</dbReference>
<dbReference type="InterPro" id="IPR035986">
    <property type="entry name" value="PKD_dom_sf"/>
</dbReference>
<evidence type="ECO:0000256" key="1">
    <source>
        <dbReference type="SAM" id="MobiDB-lite"/>
    </source>
</evidence>
<evidence type="ECO:0000313" key="4">
    <source>
        <dbReference type="EMBL" id="MBD8870649.1"/>
    </source>
</evidence>
<dbReference type="PROSITE" id="PS50093">
    <property type="entry name" value="PKD"/>
    <property type="match status" value="1"/>
</dbReference>
<accession>A0A927K5J8</accession>
<comment type="caution">
    <text evidence="4">The sequence shown here is derived from an EMBL/GenBank/DDBJ whole genome shotgun (WGS) entry which is preliminary data.</text>
</comment>
<dbReference type="CDD" id="cd00146">
    <property type="entry name" value="PKD"/>
    <property type="match status" value="1"/>
</dbReference>
<evidence type="ECO:0000259" key="3">
    <source>
        <dbReference type="PROSITE" id="PS50093"/>
    </source>
</evidence>
<dbReference type="GO" id="GO:0005975">
    <property type="term" value="P:carbohydrate metabolic process"/>
    <property type="evidence" value="ECO:0007669"/>
    <property type="project" value="UniProtKB-ARBA"/>
</dbReference>
<dbReference type="InterPro" id="IPR006311">
    <property type="entry name" value="TAT_signal"/>
</dbReference>
<dbReference type="PANTHER" id="PTHR19328">
    <property type="entry name" value="HEDGEHOG-INTERACTING PROTEIN"/>
    <property type="match status" value="1"/>
</dbReference>
<feature type="region of interest" description="Disordered" evidence="1">
    <location>
        <begin position="512"/>
        <end position="543"/>
    </location>
</feature>
<dbReference type="SMART" id="SM00089">
    <property type="entry name" value="PKD"/>
    <property type="match status" value="1"/>
</dbReference>
<evidence type="ECO:0000313" key="5">
    <source>
        <dbReference type="Proteomes" id="UP000616839"/>
    </source>
</evidence>
<evidence type="ECO:0000256" key="2">
    <source>
        <dbReference type="SAM" id="SignalP"/>
    </source>
</evidence>
<dbReference type="PROSITE" id="PS51318">
    <property type="entry name" value="TAT"/>
    <property type="match status" value="1"/>
</dbReference>
<feature type="region of interest" description="Disordered" evidence="1">
    <location>
        <begin position="692"/>
        <end position="712"/>
    </location>
</feature>
<name>A0A927K5J8_9ACTN</name>
<feature type="signal peptide" evidence="2">
    <location>
        <begin position="1"/>
        <end position="24"/>
    </location>
</feature>
<dbReference type="EMBL" id="JACYXZ010000003">
    <property type="protein sequence ID" value="MBD8870649.1"/>
    <property type="molecule type" value="Genomic_DNA"/>
</dbReference>
<dbReference type="Pfam" id="PF07995">
    <property type="entry name" value="GSDH"/>
    <property type="match status" value="1"/>
</dbReference>
<feature type="domain" description="PKD" evidence="3">
    <location>
        <begin position="514"/>
        <end position="604"/>
    </location>
</feature>
<keyword evidence="5" id="KW-1185">Reference proteome</keyword>
<dbReference type="InterPro" id="IPR011042">
    <property type="entry name" value="6-blade_b-propeller_TolB-like"/>
</dbReference>
<dbReference type="Gene3D" id="2.120.10.30">
    <property type="entry name" value="TolB, C-terminal domain"/>
    <property type="match status" value="1"/>
</dbReference>
<dbReference type="InterPro" id="IPR011041">
    <property type="entry name" value="Quinoprot_gluc/sorb_DH_b-prop"/>
</dbReference>
<sequence>MRRRIVRRLALGGAAATLVSGLFALPAASPGTAAPAPDDAPPDSAFQKITLNDRPGEPMDLAVLPNSDVLHTTRVGDIWLNEADTGVNRKVGTIDVYRHDEEGLQSIALDPGFDGKKNRWVYLYYSPPQDTPVDDPTTPGTNEGDAPTTGTPEDFAPFEGVIRLSRFQYTDGSIDVGSEQQILDVPVDRGICCHVGGDIVFDSDGNLLLSTGDDTNPFSSAGYTPIDERPDRNPAFDAQRSSANTNDLRGKILRITPKQGGGYTIPDGNLFEPGTARTRPEIYVMGLRNPFRIELDQRSDALFVADYSPDARNDNPQRGPAGQGKWTVVEEPSNYGWPYCATAEKPYVDYDFATGTSGEPFDCAAPVNESPHNTGLRELPPVAQPDVWYTYGLSAEFPELETGGIGPMAGPAYDFDARATRGRHPVAWPEYFDGMPLFYEWTRDYVKGMRLDADNELASIEAVVDSLVTDNPMDMEFGPDGALYVLEYGDGFFAENPDAQLARIDFVGTGNRSPEPVISADPTSGRPPLTVDFSSEGTSDPEGDRLRYRWDFDGDGTFDSSEENPSWTYEEAGTFRATLTVTDVGGRHRGRSASADVDVLVGAQAPVVTLVSPVAGQPFQFGDTVAYEVAVEDDQPVDCDQVTVTYVLGHDQHGHPQTTATGCTGTITTTVPGGHDPDADSLSAVFVAEYTDPGEGGVPPQTGSDTVVLEPN</sequence>
<proteinExistence type="predicted"/>
<feature type="region of interest" description="Disordered" evidence="1">
    <location>
        <begin position="127"/>
        <end position="154"/>
    </location>
</feature>
<dbReference type="AlphaFoldDB" id="A0A927K5J8"/>
<dbReference type="SUPFAM" id="SSF50952">
    <property type="entry name" value="Soluble quinoprotein glucose dehydrogenase"/>
    <property type="match status" value="1"/>
</dbReference>
<dbReference type="Proteomes" id="UP000616839">
    <property type="component" value="Unassembled WGS sequence"/>
</dbReference>
<protein>
    <submittedName>
        <fullName evidence="4">PQQ-dependent sugar dehydrogenase</fullName>
    </submittedName>
</protein>
<reference evidence="4" key="1">
    <citation type="submission" date="2020-09" db="EMBL/GenBank/DDBJ databases">
        <title>Nocardioides sp. strain MJB4 16S ribosomal RNA gene Genome sequencing and assembly.</title>
        <authorList>
            <person name="Kim I."/>
        </authorList>
    </citation>
    <scope>NUCLEOTIDE SEQUENCE</scope>
    <source>
        <strain evidence="4">MJB4</strain>
    </source>
</reference>
<dbReference type="InterPro" id="IPR012938">
    <property type="entry name" value="Glc/Sorbosone_DH"/>
</dbReference>
<keyword evidence="2" id="KW-0732">Signal</keyword>
<organism evidence="4 5">
    <name type="scientific">Nocardioides donggukensis</name>
    <dbReference type="NCBI Taxonomy" id="2774019"/>
    <lineage>
        <taxon>Bacteria</taxon>
        <taxon>Bacillati</taxon>
        <taxon>Actinomycetota</taxon>
        <taxon>Actinomycetes</taxon>
        <taxon>Propionibacteriales</taxon>
        <taxon>Nocardioidaceae</taxon>
        <taxon>Nocardioides</taxon>
    </lineage>
</organism>
<dbReference type="Pfam" id="PF18911">
    <property type="entry name" value="PKD_4"/>
    <property type="match status" value="1"/>
</dbReference>